<keyword evidence="6 10" id="KW-0547">Nucleotide-binding</keyword>
<evidence type="ECO:0000256" key="3">
    <source>
        <dbReference type="ARBA" id="ARBA00022490"/>
    </source>
</evidence>
<dbReference type="FunFam" id="3.90.170.10:FF:000001">
    <property type="entry name" value="Adenylosuccinate synthetase"/>
    <property type="match status" value="1"/>
</dbReference>
<reference evidence="11 12" key="1">
    <citation type="journal article" date="2019" name="PLoS ONE">
        <title>Comparative genome analysis indicates high evolutionary potential of pathogenicity genes in Colletotrichum tanaceti.</title>
        <authorList>
            <person name="Lelwala R.V."/>
            <person name="Korhonen P.K."/>
            <person name="Young N.D."/>
            <person name="Scott J.B."/>
            <person name="Ades P.A."/>
            <person name="Gasser R.B."/>
            <person name="Taylor P.W.J."/>
        </authorList>
    </citation>
    <scope>NUCLEOTIDE SEQUENCE [LARGE SCALE GENOMIC DNA]</scope>
    <source>
        <strain evidence="11">BRIP57314</strain>
    </source>
</reference>
<keyword evidence="8 10" id="KW-0460">Magnesium</keyword>
<gene>
    <name evidence="11" type="ORF">CTA1_4242</name>
</gene>
<dbReference type="UniPathway" id="UPA00075">
    <property type="reaction ID" value="UER00335"/>
</dbReference>
<dbReference type="GO" id="GO:0005737">
    <property type="term" value="C:cytoplasm"/>
    <property type="evidence" value="ECO:0007669"/>
    <property type="project" value="UniProtKB-SubCell"/>
</dbReference>
<feature type="binding site" evidence="10">
    <location>
        <position position="356"/>
    </location>
    <ligand>
        <name>IMP</name>
        <dbReference type="ChEBI" id="CHEBI:58053"/>
    </ligand>
</feature>
<dbReference type="EMBL" id="PJEX01000086">
    <property type="protein sequence ID" value="TKW55815.1"/>
    <property type="molecule type" value="Genomic_DNA"/>
</dbReference>
<evidence type="ECO:0000256" key="9">
    <source>
        <dbReference type="ARBA" id="ARBA00023134"/>
    </source>
</evidence>
<dbReference type="AlphaFoldDB" id="A0A4U6XIV0"/>
<feature type="active site" description="Proton acceptor" evidence="10">
    <location>
        <position position="132"/>
    </location>
</feature>
<feature type="binding site" evidence="10">
    <location>
        <position position="420"/>
    </location>
    <ligand>
        <name>IMP</name>
        <dbReference type="ChEBI" id="CHEBI:58053"/>
    </ligand>
</feature>
<comment type="subunit">
    <text evidence="2 10">Homodimer.</text>
</comment>
<keyword evidence="7 10" id="KW-0658">Purine biosynthesis</keyword>
<keyword evidence="5 10" id="KW-0479">Metal-binding</keyword>
<comment type="caution">
    <text evidence="10">Lacks conserved residue(s) required for the propagation of feature annotation.</text>
</comment>
<dbReference type="Gene3D" id="3.40.440.10">
    <property type="entry name" value="Adenylosuccinate Synthetase, subunit A, domain 1"/>
    <property type="match status" value="1"/>
</dbReference>
<comment type="function">
    <text evidence="10">Plays an important role in the de novo pathway and in the salvage pathway of purine nucleotide biosynthesis. Catalyzes the first commited step in the biosynthesis of AMP from IMP.</text>
</comment>
<evidence type="ECO:0000256" key="4">
    <source>
        <dbReference type="ARBA" id="ARBA00022598"/>
    </source>
</evidence>
<evidence type="ECO:0000313" key="11">
    <source>
        <dbReference type="EMBL" id="TKW55815.1"/>
    </source>
</evidence>
<evidence type="ECO:0000256" key="5">
    <source>
        <dbReference type="ARBA" id="ARBA00022723"/>
    </source>
</evidence>
<evidence type="ECO:0000313" key="12">
    <source>
        <dbReference type="Proteomes" id="UP000310108"/>
    </source>
</evidence>
<comment type="catalytic activity">
    <reaction evidence="10">
        <text>IMP + L-aspartate + GTP = N(6)-(1,2-dicarboxyethyl)-AMP + GDP + phosphate + 2 H(+)</text>
        <dbReference type="Rhea" id="RHEA:15753"/>
        <dbReference type="ChEBI" id="CHEBI:15378"/>
        <dbReference type="ChEBI" id="CHEBI:29991"/>
        <dbReference type="ChEBI" id="CHEBI:37565"/>
        <dbReference type="ChEBI" id="CHEBI:43474"/>
        <dbReference type="ChEBI" id="CHEBI:57567"/>
        <dbReference type="ChEBI" id="CHEBI:58053"/>
        <dbReference type="ChEBI" id="CHEBI:58189"/>
        <dbReference type="EC" id="6.3.4.4"/>
    </reaction>
</comment>
<dbReference type="GO" id="GO:0046040">
    <property type="term" value="P:IMP metabolic process"/>
    <property type="evidence" value="ECO:0007669"/>
    <property type="project" value="TreeGrafter"/>
</dbReference>
<evidence type="ECO:0000256" key="2">
    <source>
        <dbReference type="ARBA" id="ARBA00011738"/>
    </source>
</evidence>
<feature type="binding site" evidence="10">
    <location>
        <begin position="159"/>
        <end position="161"/>
    </location>
    <ligand>
        <name>GTP</name>
        <dbReference type="ChEBI" id="CHEBI:37565"/>
    </ligand>
</feature>
<feature type="active site" description="Proton donor" evidence="10">
    <location>
        <position position="160"/>
    </location>
</feature>
<feature type="binding site" evidence="10">
    <location>
        <begin position="157"/>
        <end position="160"/>
    </location>
    <ligand>
        <name>IMP</name>
        <dbReference type="ChEBI" id="CHEBI:58053"/>
    </ligand>
</feature>
<dbReference type="PANTHER" id="PTHR11846">
    <property type="entry name" value="ADENYLOSUCCINATE SYNTHETASE"/>
    <property type="match status" value="1"/>
</dbReference>
<dbReference type="OrthoDB" id="10265645at2759"/>
<feature type="binding site" evidence="10">
    <location>
        <begin position="448"/>
        <end position="450"/>
    </location>
    <ligand>
        <name>GTP</name>
        <dbReference type="ChEBI" id="CHEBI:37565"/>
    </ligand>
</feature>
<dbReference type="InterPro" id="IPR042109">
    <property type="entry name" value="Adenylosuccinate_synth_dom1"/>
</dbReference>
<dbReference type="GO" id="GO:0004019">
    <property type="term" value="F:adenylosuccinate synthase activity"/>
    <property type="evidence" value="ECO:0007669"/>
    <property type="project" value="UniProtKB-UniRule"/>
</dbReference>
<dbReference type="Proteomes" id="UP000310108">
    <property type="component" value="Unassembled WGS sequence"/>
</dbReference>
<protein>
    <recommendedName>
        <fullName evidence="10">Adenylosuccinate synthetase</fullName>
        <shortName evidence="10">AMPSase</shortName>
        <shortName evidence="10">AdSS</shortName>
        <ecNumber evidence="10">6.3.4.4</ecNumber>
    </recommendedName>
    <alternativeName>
        <fullName evidence="10">IMP--aspartate ligase</fullName>
    </alternativeName>
</protein>
<accession>A0A4U6XIV0</accession>
<dbReference type="Pfam" id="PF00709">
    <property type="entry name" value="Adenylsucc_synt"/>
    <property type="match status" value="1"/>
</dbReference>
<comment type="function">
    <text evidence="1">Plays an important role in the de novo pathway and in the salvage pathway of purine nucleotide biosynthesis. Catalyzes the first committed step in the biosynthesis of AMP from IMP.</text>
</comment>
<comment type="caution">
    <text evidence="11">The sequence shown here is derived from an EMBL/GenBank/DDBJ whole genome shotgun (WGS) entry which is preliminary data.</text>
</comment>
<keyword evidence="3 10" id="KW-0963">Cytoplasm</keyword>
<dbReference type="InterPro" id="IPR027417">
    <property type="entry name" value="P-loop_NTPase"/>
</dbReference>
<dbReference type="CDD" id="cd03108">
    <property type="entry name" value="AdSS"/>
    <property type="match status" value="1"/>
</dbReference>
<keyword evidence="9 10" id="KW-0342">GTP-binding</keyword>
<dbReference type="HAMAP" id="MF_00011">
    <property type="entry name" value="Adenylosucc_synth"/>
    <property type="match status" value="1"/>
</dbReference>
<feature type="binding site" evidence="10">
    <location>
        <begin position="416"/>
        <end position="422"/>
    </location>
    <ligand>
        <name>substrate</name>
    </ligand>
</feature>
<evidence type="ECO:0000256" key="7">
    <source>
        <dbReference type="ARBA" id="ARBA00022755"/>
    </source>
</evidence>
<comment type="pathway">
    <text evidence="10">Purine metabolism; AMP biosynthesis via de novo pathway; AMP from IMP: step 1/2.</text>
</comment>
<feature type="binding site" evidence="10">
    <location>
        <position position="132"/>
    </location>
    <ligand>
        <name>Mg(2+)</name>
        <dbReference type="ChEBI" id="CHEBI:18420"/>
    </ligand>
</feature>
<dbReference type="SMART" id="SM00788">
    <property type="entry name" value="Adenylsucc_synt"/>
    <property type="match status" value="1"/>
</dbReference>
<dbReference type="InterPro" id="IPR001114">
    <property type="entry name" value="Adenylosuccinate_synthetase"/>
</dbReference>
<feature type="binding site" evidence="10">
    <location>
        <position position="159"/>
    </location>
    <ligand>
        <name>Mg(2+)</name>
        <dbReference type="ChEBI" id="CHEBI:18420"/>
    </ligand>
</feature>
<comment type="cofactor">
    <cofactor evidence="10">
        <name>Mg(2+)</name>
        <dbReference type="ChEBI" id="CHEBI:18420"/>
    </cofactor>
    <text evidence="10">Binds 1 Mg(2+) ion per subunit.</text>
</comment>
<dbReference type="InterPro" id="IPR042111">
    <property type="entry name" value="Adenylosuccinate_synth_dom3"/>
</dbReference>
<sequence length="545" mass="60279">MGIFKTPRLSLLNCFVRLSQTDVAIAATHTLDNFACKTRSLVAIHIKHTHAHTHPGTLLRDAMATIDIVLGAQWGQQGGGHVGEHSEGVYIWDLARVYARCGRVVFMARAALLYHQRLRRHLSTNTWRNNSDEGKGKLVDVLGQDAQICARAQGGHNAGHTVIADGVSYDFHLLPSGLLHQKCISLIGSGAVVHVPTFFKEMADLEAKGLKNIRERLLVSDRCHIITDCHIQVDGLEEQELGGNSIGTTKRGIGPTYSTMAARNGITISEMFDEEVFARKLRQLAQGFKKRFGDLLVYDVEDEITRFKQYREDLRTFVVDAVPIIADAQKNGNKILVEGAQAVMLDLNFGTYPYVTSSNTGLGGVFTGLGLNPKKINNIVGVVKSYTTRVGGGGFPTELLNETGEKLQKIGHEIGVSTGRSRRCGWLDLVVIKYSTDLNHYTALNLTKLDILDTFPTIKVAVAYKNKHTGEQFASFPADLKALEEAEVVYEEFEGWNTPTTGAKTFYDLPKQARAYVEFIEKFVGVKVVWIGTGPKREDLIFRGY</sequence>
<feature type="binding site" evidence="10">
    <location>
        <position position="422"/>
    </location>
    <ligand>
        <name>GTP</name>
        <dbReference type="ChEBI" id="CHEBI:37565"/>
    </ligand>
</feature>
<dbReference type="EC" id="6.3.4.4" evidence="10"/>
<feature type="binding site" evidence="10">
    <location>
        <position position="263"/>
    </location>
    <ligand>
        <name>IMP</name>
        <dbReference type="ChEBI" id="CHEBI:58053"/>
        <note>ligand shared between dimeric partners</note>
    </ligand>
</feature>
<dbReference type="GO" id="GO:0000287">
    <property type="term" value="F:magnesium ion binding"/>
    <property type="evidence" value="ECO:0007669"/>
    <property type="project" value="UniProtKB-UniRule"/>
</dbReference>
<evidence type="ECO:0000256" key="8">
    <source>
        <dbReference type="ARBA" id="ARBA00022842"/>
    </source>
</evidence>
<evidence type="ECO:0000256" key="10">
    <source>
        <dbReference type="HAMAP-Rule" id="MF_03125"/>
    </source>
</evidence>
<feature type="binding site" evidence="10">
    <location>
        <begin position="132"/>
        <end position="135"/>
    </location>
    <ligand>
        <name>IMP</name>
        <dbReference type="ChEBI" id="CHEBI:58053"/>
    </ligand>
</feature>
<feature type="binding site" evidence="10">
    <location>
        <position position="249"/>
    </location>
    <ligand>
        <name>IMP</name>
        <dbReference type="ChEBI" id="CHEBI:58053"/>
    </ligand>
</feature>
<dbReference type="NCBIfam" id="NF002223">
    <property type="entry name" value="PRK01117.1"/>
    <property type="match status" value="1"/>
</dbReference>
<feature type="binding site" evidence="10">
    <location>
        <position position="341"/>
    </location>
    <ligand>
        <name>IMP</name>
        <dbReference type="ChEBI" id="CHEBI:58053"/>
    </ligand>
</feature>
<dbReference type="NCBIfam" id="TIGR00184">
    <property type="entry name" value="purA"/>
    <property type="match status" value="1"/>
</dbReference>
<evidence type="ECO:0000256" key="6">
    <source>
        <dbReference type="ARBA" id="ARBA00022741"/>
    </source>
</evidence>
<name>A0A4U6XIV0_9PEZI</name>
<dbReference type="GO" id="GO:0044208">
    <property type="term" value="P:'de novo' AMP biosynthetic process"/>
    <property type="evidence" value="ECO:0007669"/>
    <property type="project" value="UniProtKB-UniRule"/>
</dbReference>
<comment type="subcellular location">
    <subcellularLocation>
        <location evidence="10">Cytoplasm</location>
    </subcellularLocation>
</comment>
<keyword evidence="4 10" id="KW-0436">Ligase</keyword>
<dbReference type="InterPro" id="IPR042110">
    <property type="entry name" value="Adenylosuccinate_synth_dom2"/>
</dbReference>
<keyword evidence="12" id="KW-1185">Reference proteome</keyword>
<dbReference type="PANTHER" id="PTHR11846:SF0">
    <property type="entry name" value="ADENYLOSUCCINATE SYNTHETASE"/>
    <property type="match status" value="1"/>
</dbReference>
<proteinExistence type="inferred from homology"/>
<dbReference type="GO" id="GO:0005525">
    <property type="term" value="F:GTP binding"/>
    <property type="evidence" value="ECO:0007669"/>
    <property type="project" value="UniProtKB-UniRule"/>
</dbReference>
<feature type="binding site" evidence="10">
    <location>
        <begin position="532"/>
        <end position="534"/>
    </location>
    <ligand>
        <name>GTP</name>
        <dbReference type="ChEBI" id="CHEBI:37565"/>
    </ligand>
</feature>
<evidence type="ECO:0000256" key="1">
    <source>
        <dbReference type="ARBA" id="ARBA00003779"/>
    </source>
</evidence>
<organism evidence="11 12">
    <name type="scientific">Colletotrichum tanaceti</name>
    <dbReference type="NCBI Taxonomy" id="1306861"/>
    <lineage>
        <taxon>Eukaryota</taxon>
        <taxon>Fungi</taxon>
        <taxon>Dikarya</taxon>
        <taxon>Ascomycota</taxon>
        <taxon>Pezizomycotina</taxon>
        <taxon>Sordariomycetes</taxon>
        <taxon>Hypocreomycetidae</taxon>
        <taxon>Glomerellales</taxon>
        <taxon>Glomerellaceae</taxon>
        <taxon>Colletotrichum</taxon>
        <taxon>Colletotrichum destructivum species complex</taxon>
    </lineage>
</organism>
<dbReference type="STRING" id="1306861.A0A4U6XIV0"/>
<comment type="similarity">
    <text evidence="10">Belongs to the adenylosuccinate synthetase family.</text>
</comment>
<dbReference type="FunFam" id="1.10.300.10:FF:000001">
    <property type="entry name" value="Adenylosuccinate synthetase"/>
    <property type="match status" value="1"/>
</dbReference>
<dbReference type="Gene3D" id="3.90.170.10">
    <property type="entry name" value="Adenylosuccinate Synthetase, subunit A, domain 3"/>
    <property type="match status" value="1"/>
</dbReference>
<dbReference type="Gene3D" id="1.10.300.10">
    <property type="entry name" value="Adenylosuccinate Synthetase, subunit A, domain 2"/>
    <property type="match status" value="1"/>
</dbReference>
<dbReference type="SUPFAM" id="SSF52540">
    <property type="entry name" value="P-loop containing nucleoside triphosphate hydrolases"/>
    <property type="match status" value="1"/>
</dbReference>